<dbReference type="EMBL" id="JANCLU010000034">
    <property type="protein sequence ID" value="MCP8941043.1"/>
    <property type="molecule type" value="Genomic_DNA"/>
</dbReference>
<dbReference type="Proteomes" id="UP001205890">
    <property type="component" value="Unassembled WGS sequence"/>
</dbReference>
<accession>A0ABT1LLC3</accession>
<keyword evidence="2" id="KW-1185">Reference proteome</keyword>
<protein>
    <submittedName>
        <fullName evidence="1">Uncharacterized protein</fullName>
    </submittedName>
</protein>
<gene>
    <name evidence="1" type="ORF">NK718_21180</name>
</gene>
<evidence type="ECO:0000313" key="1">
    <source>
        <dbReference type="EMBL" id="MCP8941043.1"/>
    </source>
</evidence>
<evidence type="ECO:0000313" key="2">
    <source>
        <dbReference type="Proteomes" id="UP001205890"/>
    </source>
</evidence>
<sequence length="133" mass="14552">MRHGLTAVALGGDDSLHARARELVPDPVGVLAIIRQQRFDLLGDHVHERAEALGVLRLTRRPDKGERAALDITPGAELRAEPAAQAAKRFFILGLRLCRLRRVRPDPARATHIMPSNLRRLAPAGSPSALGRQ</sequence>
<comment type="caution">
    <text evidence="1">The sequence shown here is derived from an EMBL/GenBank/DDBJ whole genome shotgun (WGS) entry which is preliminary data.</text>
</comment>
<organism evidence="1 2">
    <name type="scientific">Alsobacter ponti</name>
    <dbReference type="NCBI Taxonomy" id="2962936"/>
    <lineage>
        <taxon>Bacteria</taxon>
        <taxon>Pseudomonadati</taxon>
        <taxon>Pseudomonadota</taxon>
        <taxon>Alphaproteobacteria</taxon>
        <taxon>Hyphomicrobiales</taxon>
        <taxon>Alsobacteraceae</taxon>
        <taxon>Alsobacter</taxon>
    </lineage>
</organism>
<name>A0ABT1LLC3_9HYPH</name>
<reference evidence="1 2" key="1">
    <citation type="submission" date="2022-07" db="EMBL/GenBank/DDBJ databases">
        <authorList>
            <person name="Li W.-J."/>
            <person name="Deng Q.-Q."/>
        </authorList>
    </citation>
    <scope>NUCLEOTIDE SEQUENCE [LARGE SCALE GENOMIC DNA]</scope>
    <source>
        <strain evidence="1 2">SYSU M60028</strain>
    </source>
</reference>
<dbReference type="RefSeq" id="WP_254746460.1">
    <property type="nucleotide sequence ID" value="NZ_JANCLU010000034.1"/>
</dbReference>
<proteinExistence type="predicted"/>